<dbReference type="FunFam" id="3.40.50.300:FF:000019">
    <property type="entry name" value="Translation initiation factor IF-2"/>
    <property type="match status" value="1"/>
</dbReference>
<dbReference type="SUPFAM" id="SSF50447">
    <property type="entry name" value="Translation proteins"/>
    <property type="match status" value="2"/>
</dbReference>
<evidence type="ECO:0000256" key="5">
    <source>
        <dbReference type="ARBA" id="ARBA00022917"/>
    </source>
</evidence>
<keyword evidence="4" id="KW-0547">Nucleotide-binding</keyword>
<dbReference type="InterPro" id="IPR015760">
    <property type="entry name" value="TIF_IF2"/>
</dbReference>
<dbReference type="Pfam" id="PF11987">
    <property type="entry name" value="IF-2"/>
    <property type="match status" value="1"/>
</dbReference>
<evidence type="ECO:0000256" key="8">
    <source>
        <dbReference type="ARBA" id="ARBA00023134"/>
    </source>
</evidence>
<dbReference type="InterPro" id="IPR036925">
    <property type="entry name" value="TIF_IF2_dom3_sf"/>
</dbReference>
<sequence>MCSSRFLQPWHLGGFGFLLTPTHWEVRNWMHASTVSLFALGCGSRWNGGANCLLFLVHDFVTCVALLQKVLVLCICFFQLGGGVETVVFHGTRPREREHSDDLPHRHNGVLRTTNLRTTRRMAARWLSRVVRAVESTMARSMAVDARPRRRPPSRRKTKATAPVVKPKPSHVVLREGMTLRTLAQAMQISIGALESTLEGVGETLASHEEVVPIDTAELVALEMGYRAQVQRAASKMGQGNVQPRPPVVTVMGHVDHGKTTLLDALRKTSVAAKEAGGITQHIGAFVVQMPTKKASMTFLDTPGHSAFSMMRARGAAITDIVVLVVAGDDGFMPQTKEALAHAQAADVPIVVAITKCDAPGSNPQKVKQELLANGVLIEEFGGEIQCIEVSALTGKGLVELEEAIVLQSEILELCARQEGDVEAVVIESRLDKGQGPLASVVVKEGTLKSGSFVVAGTEWGRIKSMKDGFGARILAALPARPVELCGLRGVPSAGDVLGVVSNETRARRISAARKLRMEDNRLGKLEQQAGGSALQLEGKSNKGGEEAETERELKLVLKADVNGTCEAIRDAIERLSSDKMPVKVLFSGVGPVTSSDIMLAAASNAEVLAFNTKIGKDAETEAKQAGVSVHKSRIIYHLLDEVGRLLEKQAPTQKVEQINGEAEVLTTFDIKGKKGEKEKVAGCRVSTGSIFNLEGAFFRVIREGDVVHEGRCTSIRRHKLEVDKVGEGTECGVMLEGWTDFRQGDKLRCLEVIVQPAKMVKVEGGGMRFATE</sequence>
<keyword evidence="3" id="KW-0396">Initiation factor</keyword>
<feature type="compositionally biased region" description="Basic residues" evidence="11">
    <location>
        <begin position="148"/>
        <end position="159"/>
    </location>
</feature>
<feature type="compositionally biased region" description="Basic and acidic residues" evidence="11">
    <location>
        <begin position="540"/>
        <end position="549"/>
    </location>
</feature>
<dbReference type="PANTHER" id="PTHR43381">
    <property type="entry name" value="TRANSLATION INITIATION FACTOR IF-2-RELATED"/>
    <property type="match status" value="1"/>
</dbReference>
<dbReference type="PROSITE" id="PS51722">
    <property type="entry name" value="G_TR_2"/>
    <property type="match status" value="1"/>
</dbReference>
<gene>
    <name evidence="13" type="ORF">PSAL00342_LOCUS5096</name>
</gene>
<reference evidence="13" key="1">
    <citation type="submission" date="2021-01" db="EMBL/GenBank/DDBJ databases">
        <authorList>
            <person name="Corre E."/>
            <person name="Pelletier E."/>
            <person name="Niang G."/>
            <person name="Scheremetjew M."/>
            <person name="Finn R."/>
            <person name="Kale V."/>
            <person name="Holt S."/>
            <person name="Cochrane G."/>
            <person name="Meng A."/>
            <person name="Brown T."/>
            <person name="Cohen L."/>
        </authorList>
    </citation>
    <scope>NUCLEOTIDE SEQUENCE</scope>
    <source>
        <strain evidence="13">CCMP1897</strain>
    </source>
</reference>
<evidence type="ECO:0000256" key="3">
    <source>
        <dbReference type="ARBA" id="ARBA00022540"/>
    </source>
</evidence>
<dbReference type="NCBIfam" id="TIGR00487">
    <property type="entry name" value="IF-2"/>
    <property type="match status" value="1"/>
</dbReference>
<evidence type="ECO:0000256" key="9">
    <source>
        <dbReference type="ARBA" id="ARBA00025162"/>
    </source>
</evidence>
<keyword evidence="6" id="KW-0809">Transit peptide</keyword>
<dbReference type="AlphaFoldDB" id="A0A7S3UDI7"/>
<dbReference type="InterPro" id="IPR000178">
    <property type="entry name" value="TF_IF2_bacterial-like"/>
</dbReference>
<dbReference type="CDD" id="cd03692">
    <property type="entry name" value="mtIF2_IVc"/>
    <property type="match status" value="1"/>
</dbReference>
<dbReference type="InterPro" id="IPR053905">
    <property type="entry name" value="EF-G-like_DII"/>
</dbReference>
<dbReference type="SUPFAM" id="SSF52540">
    <property type="entry name" value="P-loop containing nucleoside triphosphate hydrolases"/>
    <property type="match status" value="1"/>
</dbReference>
<keyword evidence="8" id="KW-0342">GTP-binding</keyword>
<dbReference type="Pfam" id="PF00009">
    <property type="entry name" value="GTP_EFTU"/>
    <property type="match status" value="1"/>
</dbReference>
<dbReference type="PANTHER" id="PTHR43381:SF20">
    <property type="entry name" value="TRANSLATION INITIATION FACTOR IF-2, MITOCHONDRIAL"/>
    <property type="match status" value="1"/>
</dbReference>
<dbReference type="GO" id="GO:0003924">
    <property type="term" value="F:GTPase activity"/>
    <property type="evidence" value="ECO:0007669"/>
    <property type="project" value="InterPro"/>
</dbReference>
<keyword evidence="7" id="KW-0496">Mitochondrion</keyword>
<dbReference type="InterPro" id="IPR005225">
    <property type="entry name" value="Small_GTP-bd"/>
</dbReference>
<evidence type="ECO:0000256" key="11">
    <source>
        <dbReference type="SAM" id="MobiDB-lite"/>
    </source>
</evidence>
<dbReference type="GO" id="GO:0005525">
    <property type="term" value="F:GTP binding"/>
    <property type="evidence" value="ECO:0007669"/>
    <property type="project" value="UniProtKB-KW"/>
</dbReference>
<protein>
    <recommendedName>
        <fullName evidence="10">Translation initiation factor IF-2, mitochondrial</fullName>
    </recommendedName>
</protein>
<feature type="domain" description="Tr-type G" evidence="12">
    <location>
        <begin position="244"/>
        <end position="413"/>
    </location>
</feature>
<feature type="region of interest" description="Disordered" evidence="11">
    <location>
        <begin position="529"/>
        <end position="549"/>
    </location>
</feature>
<dbReference type="InterPro" id="IPR044145">
    <property type="entry name" value="IF2_II"/>
</dbReference>
<dbReference type="FunFam" id="3.40.50.10050:FF:000001">
    <property type="entry name" value="Translation initiation factor IF-2"/>
    <property type="match status" value="1"/>
</dbReference>
<comment type="subcellular location">
    <subcellularLocation>
        <location evidence="1">Mitochondrion</location>
    </subcellularLocation>
</comment>
<dbReference type="GO" id="GO:0005739">
    <property type="term" value="C:mitochondrion"/>
    <property type="evidence" value="ECO:0007669"/>
    <property type="project" value="UniProtKB-SubCell"/>
</dbReference>
<evidence type="ECO:0000256" key="4">
    <source>
        <dbReference type="ARBA" id="ARBA00022741"/>
    </source>
</evidence>
<comment type="function">
    <text evidence="9">One of the essential components for the initiation of protein synthesis. Protects formylmethionyl-tRNA from spontaneous hydrolysis and promotes its binding to the 30S ribosomal subunits. Also involved in the hydrolysis of GTP during the formation of the 70S ribosomal complex.</text>
</comment>
<dbReference type="InterPro" id="IPR027417">
    <property type="entry name" value="P-loop_NTPase"/>
</dbReference>
<dbReference type="InterPro" id="IPR023115">
    <property type="entry name" value="TIF_IF2_dom3"/>
</dbReference>
<dbReference type="CDD" id="cd03702">
    <property type="entry name" value="IF2_mtIF2_II"/>
    <property type="match status" value="1"/>
</dbReference>
<dbReference type="EMBL" id="HBIS01005646">
    <property type="protein sequence ID" value="CAE0611261.1"/>
    <property type="molecule type" value="Transcribed_RNA"/>
</dbReference>
<dbReference type="NCBIfam" id="TIGR00231">
    <property type="entry name" value="small_GTP"/>
    <property type="match status" value="1"/>
</dbReference>
<evidence type="ECO:0000256" key="2">
    <source>
        <dbReference type="ARBA" id="ARBA00007733"/>
    </source>
</evidence>
<dbReference type="CDD" id="cd01887">
    <property type="entry name" value="IF2_eIF5B"/>
    <property type="match status" value="1"/>
</dbReference>
<dbReference type="InterPro" id="IPR000795">
    <property type="entry name" value="T_Tr_GTP-bd_dom"/>
</dbReference>
<accession>A0A7S3UDI7</accession>
<name>A0A7S3UDI7_9CHLO</name>
<organism evidence="13">
    <name type="scientific">Picocystis salinarum</name>
    <dbReference type="NCBI Taxonomy" id="88271"/>
    <lineage>
        <taxon>Eukaryota</taxon>
        <taxon>Viridiplantae</taxon>
        <taxon>Chlorophyta</taxon>
        <taxon>Picocystophyceae</taxon>
        <taxon>Picocystales</taxon>
        <taxon>Picocystaceae</taxon>
        <taxon>Picocystis</taxon>
    </lineage>
</organism>
<dbReference type="GO" id="GO:0003743">
    <property type="term" value="F:translation initiation factor activity"/>
    <property type="evidence" value="ECO:0007669"/>
    <property type="project" value="UniProtKB-KW"/>
</dbReference>
<feature type="region of interest" description="Disordered" evidence="11">
    <location>
        <begin position="141"/>
        <end position="169"/>
    </location>
</feature>
<evidence type="ECO:0000256" key="10">
    <source>
        <dbReference type="ARBA" id="ARBA00044200"/>
    </source>
</evidence>
<dbReference type="Gene3D" id="3.40.50.10050">
    <property type="entry name" value="Translation initiation factor IF- 2, domain 3"/>
    <property type="match status" value="1"/>
</dbReference>
<keyword evidence="5" id="KW-0648">Protein biosynthesis</keyword>
<evidence type="ECO:0000313" key="13">
    <source>
        <dbReference type="EMBL" id="CAE0611261.1"/>
    </source>
</evidence>
<dbReference type="InterPro" id="IPR009000">
    <property type="entry name" value="Transl_B-barrel_sf"/>
</dbReference>
<dbReference type="Pfam" id="PF22042">
    <property type="entry name" value="EF-G_D2"/>
    <property type="match status" value="1"/>
</dbReference>
<dbReference type="SUPFAM" id="SSF52156">
    <property type="entry name" value="Initiation factor IF2/eIF5b, domain 3"/>
    <property type="match status" value="1"/>
</dbReference>
<evidence type="ECO:0000256" key="1">
    <source>
        <dbReference type="ARBA" id="ARBA00004173"/>
    </source>
</evidence>
<dbReference type="Gene3D" id="2.40.30.10">
    <property type="entry name" value="Translation factors"/>
    <property type="match status" value="2"/>
</dbReference>
<proteinExistence type="inferred from homology"/>
<evidence type="ECO:0000256" key="6">
    <source>
        <dbReference type="ARBA" id="ARBA00022946"/>
    </source>
</evidence>
<dbReference type="FunFam" id="2.40.30.10:FF:000008">
    <property type="entry name" value="Translation initiation factor IF-2"/>
    <property type="match status" value="1"/>
</dbReference>
<evidence type="ECO:0000256" key="7">
    <source>
        <dbReference type="ARBA" id="ARBA00023128"/>
    </source>
</evidence>
<dbReference type="HAMAP" id="MF_00100_B">
    <property type="entry name" value="IF_2_B"/>
    <property type="match status" value="1"/>
</dbReference>
<dbReference type="Gene3D" id="3.40.50.300">
    <property type="entry name" value="P-loop containing nucleotide triphosphate hydrolases"/>
    <property type="match status" value="1"/>
</dbReference>
<evidence type="ECO:0000259" key="12">
    <source>
        <dbReference type="PROSITE" id="PS51722"/>
    </source>
</evidence>
<comment type="similarity">
    <text evidence="2">Belongs to the TRAFAC class translation factor GTPase superfamily. Classic translation factor GTPase family. IF-2 subfamily.</text>
</comment>